<name>A0A7C2NIA8_9BACT</name>
<sequence>MHAPRLQGLLQAAGFAGVGVKRFGFFPPLLANRRWVIPVERALERRKLLQPVLPFQAFWGTQC</sequence>
<dbReference type="AlphaFoldDB" id="A0A7C2NIA8"/>
<evidence type="ECO:0000313" key="1">
    <source>
        <dbReference type="EMBL" id="HET46842.1"/>
    </source>
</evidence>
<comment type="caution">
    <text evidence="1">The sequence shown here is derived from an EMBL/GenBank/DDBJ whole genome shotgun (WGS) entry which is preliminary data.</text>
</comment>
<gene>
    <name evidence="1" type="ORF">ENQ31_01575</name>
</gene>
<reference evidence="1" key="1">
    <citation type="journal article" date="2020" name="mSystems">
        <title>Genome- and Community-Level Interaction Insights into Carbon Utilization and Element Cycling Functions of Hydrothermarchaeota in Hydrothermal Sediment.</title>
        <authorList>
            <person name="Zhou Z."/>
            <person name="Liu Y."/>
            <person name="Xu W."/>
            <person name="Pan J."/>
            <person name="Luo Z.H."/>
            <person name="Li M."/>
        </authorList>
    </citation>
    <scope>NUCLEOTIDE SEQUENCE [LARGE SCALE GENOMIC DNA]</scope>
    <source>
        <strain evidence="1">SpSt-299</strain>
    </source>
</reference>
<protein>
    <submittedName>
        <fullName evidence="1">Uncharacterized protein</fullName>
    </submittedName>
</protein>
<dbReference type="EMBL" id="DSMR01000111">
    <property type="protein sequence ID" value="HET46842.1"/>
    <property type="molecule type" value="Genomic_DNA"/>
</dbReference>
<organism evidence="1">
    <name type="scientific">Thermoanaerobaculum aquaticum</name>
    <dbReference type="NCBI Taxonomy" id="1312852"/>
    <lineage>
        <taxon>Bacteria</taxon>
        <taxon>Pseudomonadati</taxon>
        <taxon>Acidobacteriota</taxon>
        <taxon>Thermoanaerobaculia</taxon>
        <taxon>Thermoanaerobaculales</taxon>
        <taxon>Thermoanaerobaculaceae</taxon>
        <taxon>Thermoanaerobaculum</taxon>
    </lineage>
</organism>
<proteinExistence type="predicted"/>
<accession>A0A7C2NIA8</accession>